<gene>
    <name evidence="2" type="ORF">PV327_000064</name>
</gene>
<accession>A0AA39G728</accession>
<feature type="region of interest" description="Disordered" evidence="1">
    <location>
        <begin position="1"/>
        <end position="21"/>
    </location>
</feature>
<reference evidence="2" key="2">
    <citation type="submission" date="2023-03" db="EMBL/GenBank/DDBJ databases">
        <authorList>
            <person name="Inwood S.N."/>
            <person name="Skelly J.G."/>
            <person name="Guhlin J."/>
            <person name="Harrop T.W.R."/>
            <person name="Goldson S.G."/>
            <person name="Dearden P.K."/>
        </authorList>
    </citation>
    <scope>NUCLEOTIDE SEQUENCE</scope>
    <source>
        <strain evidence="2">Lincoln</strain>
        <tissue evidence="2">Whole body</tissue>
    </source>
</reference>
<dbReference type="AlphaFoldDB" id="A0AA39G728"/>
<evidence type="ECO:0000256" key="1">
    <source>
        <dbReference type="SAM" id="MobiDB-lite"/>
    </source>
</evidence>
<evidence type="ECO:0000313" key="3">
    <source>
        <dbReference type="Proteomes" id="UP001168972"/>
    </source>
</evidence>
<proteinExistence type="predicted"/>
<dbReference type="EMBL" id="JAQQBR010000001">
    <property type="protein sequence ID" value="KAK0181879.1"/>
    <property type="molecule type" value="Genomic_DNA"/>
</dbReference>
<organism evidence="2 3">
    <name type="scientific">Microctonus hyperodae</name>
    <name type="common">Parasitoid wasp</name>
    <dbReference type="NCBI Taxonomy" id="165561"/>
    <lineage>
        <taxon>Eukaryota</taxon>
        <taxon>Metazoa</taxon>
        <taxon>Ecdysozoa</taxon>
        <taxon>Arthropoda</taxon>
        <taxon>Hexapoda</taxon>
        <taxon>Insecta</taxon>
        <taxon>Pterygota</taxon>
        <taxon>Neoptera</taxon>
        <taxon>Endopterygota</taxon>
        <taxon>Hymenoptera</taxon>
        <taxon>Apocrita</taxon>
        <taxon>Ichneumonoidea</taxon>
        <taxon>Braconidae</taxon>
        <taxon>Euphorinae</taxon>
        <taxon>Microctonus</taxon>
    </lineage>
</organism>
<dbReference type="Proteomes" id="UP001168972">
    <property type="component" value="Unassembled WGS sequence"/>
</dbReference>
<reference evidence="2" key="1">
    <citation type="journal article" date="2023" name="bioRxiv">
        <title>Scaffold-level genome assemblies of two parasitoid biocontrol wasps reveal the parthenogenesis mechanism and an associated novel virus.</title>
        <authorList>
            <person name="Inwood S."/>
            <person name="Skelly J."/>
            <person name="Guhlin J."/>
            <person name="Harrop T."/>
            <person name="Goldson S."/>
            <person name="Dearden P."/>
        </authorList>
    </citation>
    <scope>NUCLEOTIDE SEQUENCE</scope>
    <source>
        <strain evidence="2">Lincoln</strain>
        <tissue evidence="2">Whole body</tissue>
    </source>
</reference>
<keyword evidence="3" id="KW-1185">Reference proteome</keyword>
<comment type="caution">
    <text evidence="2">The sequence shown here is derived from an EMBL/GenBank/DDBJ whole genome shotgun (WGS) entry which is preliminary data.</text>
</comment>
<protein>
    <submittedName>
        <fullName evidence="2">Uncharacterized protein</fullName>
    </submittedName>
</protein>
<name>A0AA39G728_MICHY</name>
<sequence length="100" mass="11410">MWLTSLPHPPAPSPPSSHQQRTLVLQHHYHHHHHHPQLSENVNLVRGLATINELAWNKIATPCVLNGPHGAAIIHRELMQNDNTHHTRQPHTVTRNEQCS</sequence>
<evidence type="ECO:0000313" key="2">
    <source>
        <dbReference type="EMBL" id="KAK0181879.1"/>
    </source>
</evidence>